<evidence type="ECO:0000256" key="2">
    <source>
        <dbReference type="SAM" id="MobiDB-lite"/>
    </source>
</evidence>
<dbReference type="PANTHER" id="PTHR30329">
    <property type="entry name" value="STATOR ELEMENT OF FLAGELLAR MOTOR COMPLEX"/>
    <property type="match status" value="1"/>
</dbReference>
<dbReference type="AlphaFoldDB" id="A0A2T0X8M7"/>
<feature type="compositionally biased region" description="Acidic residues" evidence="2">
    <location>
        <begin position="214"/>
        <end position="223"/>
    </location>
</feature>
<accession>A0A2T0X8M7</accession>
<dbReference type="Pfam" id="PF00691">
    <property type="entry name" value="OmpA"/>
    <property type="match status" value="1"/>
</dbReference>
<dbReference type="PANTHER" id="PTHR30329:SF21">
    <property type="entry name" value="LIPOPROTEIN YIAD-RELATED"/>
    <property type="match status" value="1"/>
</dbReference>
<sequence>MTRRTLSSSTAMMAALSLAAPHGAFAQEAATSPEDCLIVAEQIAPMTGVQLPADTALPEGCEFLVDADGLVRPIEDVRAEVEGMEEPAGPPETDQAEADQSEADMVEPEEITAEAPEAEPEAEMSAEDETTAEIADEAAEEAISEDELAEALDDAAGLESGDVDVEVDGEEIGDLDEVEAVPGDATLEEETLVEDVAEPANDDVAEILEEPMTEEPLAEEAAPEADMAMDAPGDAAPEEEAADAVTDIEADTPAEVSTVEDGDAETETAETPGEMVSEDDLAAALDADAQEEVPAADEEVAGDLEVPSEEEAAALEEQIETALTPAGEVGEVTDVADVADVSQQDNEVSAEIANAAPAEVAAADPGDADVVASEEVVLTPEDVQTSDQEFATTSASADEGADEDRFSNFERALLLGLGAVAVGSIVQGIGNDAGTAQVVENTGDRVVLLQDGELVVLKDDDAVIRQPGTRISTQEYADGSTRTVATREDGSQVVTIRSATGQVLRRTRILADGTEVVLFDDTVDAPALTLTEIERLRAAEAAANTRADLAEDEAAALRRALEAEAGLSDRRFTLQQVRNVRAVRNLVPTIDLSDVNFALGSAAITSEEARDLADIGNEMAAAIARNPSEVFLIEGHTDATGGAALNLALSDRRAESVARALTEYFGVPPENMVVQGYGESNLLVPTLEAERANRRASVRRITPLLQGA</sequence>
<evidence type="ECO:0000256" key="1">
    <source>
        <dbReference type="PROSITE-ProRule" id="PRU00473"/>
    </source>
</evidence>
<dbReference type="PROSITE" id="PS51123">
    <property type="entry name" value="OMPA_2"/>
    <property type="match status" value="1"/>
</dbReference>
<evidence type="ECO:0000313" key="5">
    <source>
        <dbReference type="EMBL" id="PRY95298.1"/>
    </source>
</evidence>
<feature type="region of interest" description="Disordered" evidence="2">
    <location>
        <begin position="83"/>
        <end position="163"/>
    </location>
</feature>
<evidence type="ECO:0000259" key="4">
    <source>
        <dbReference type="PROSITE" id="PS51123"/>
    </source>
</evidence>
<feature type="compositionally biased region" description="Low complexity" evidence="2">
    <location>
        <begin position="224"/>
        <end position="235"/>
    </location>
</feature>
<comment type="caution">
    <text evidence="5">The sequence shown here is derived from an EMBL/GenBank/DDBJ whole genome shotgun (WGS) entry which is preliminary data.</text>
</comment>
<feature type="compositionally biased region" description="Acidic residues" evidence="2">
    <location>
        <begin position="94"/>
        <end position="153"/>
    </location>
</feature>
<gene>
    <name evidence="5" type="ORF">BCF33_0916</name>
</gene>
<dbReference type="Gene3D" id="3.30.1330.60">
    <property type="entry name" value="OmpA-like domain"/>
    <property type="match status" value="1"/>
</dbReference>
<proteinExistence type="predicted"/>
<feature type="compositionally biased region" description="Acidic residues" evidence="2">
    <location>
        <begin position="236"/>
        <end position="268"/>
    </location>
</feature>
<feature type="domain" description="OmpA-like" evidence="4">
    <location>
        <begin position="584"/>
        <end position="708"/>
    </location>
</feature>
<dbReference type="OrthoDB" id="9792021at2"/>
<keyword evidence="1" id="KW-0472">Membrane</keyword>
<feature type="signal peptide" evidence="3">
    <location>
        <begin position="1"/>
        <end position="26"/>
    </location>
</feature>
<dbReference type="InterPro" id="IPR050330">
    <property type="entry name" value="Bact_OuterMem_StrucFunc"/>
</dbReference>
<keyword evidence="6" id="KW-1185">Reference proteome</keyword>
<name>A0A2T0X8M7_9RHOB</name>
<dbReference type="EMBL" id="PVTT01000001">
    <property type="protein sequence ID" value="PRY95298.1"/>
    <property type="molecule type" value="Genomic_DNA"/>
</dbReference>
<dbReference type="SUPFAM" id="SSF103088">
    <property type="entry name" value="OmpA-like"/>
    <property type="match status" value="1"/>
</dbReference>
<feature type="region of interest" description="Disordered" evidence="2">
    <location>
        <begin position="381"/>
        <end position="402"/>
    </location>
</feature>
<dbReference type="InterPro" id="IPR006665">
    <property type="entry name" value="OmpA-like"/>
</dbReference>
<dbReference type="InterPro" id="IPR036737">
    <property type="entry name" value="OmpA-like_sf"/>
</dbReference>
<organism evidence="5 6">
    <name type="scientific">Hasllibacter halocynthiae</name>
    <dbReference type="NCBI Taxonomy" id="595589"/>
    <lineage>
        <taxon>Bacteria</taxon>
        <taxon>Pseudomonadati</taxon>
        <taxon>Pseudomonadota</taxon>
        <taxon>Alphaproteobacteria</taxon>
        <taxon>Rhodobacterales</taxon>
        <taxon>Roseobacteraceae</taxon>
        <taxon>Hasllibacter</taxon>
    </lineage>
</organism>
<feature type="chain" id="PRO_5015560293" evidence="3">
    <location>
        <begin position="27"/>
        <end position="708"/>
    </location>
</feature>
<protein>
    <submittedName>
        <fullName evidence="5">Outer membrane protein OmpA-like peptidoglycan-associated protein</fullName>
    </submittedName>
</protein>
<dbReference type="CDD" id="cd07185">
    <property type="entry name" value="OmpA_C-like"/>
    <property type="match status" value="1"/>
</dbReference>
<evidence type="ECO:0000256" key="3">
    <source>
        <dbReference type="SAM" id="SignalP"/>
    </source>
</evidence>
<feature type="region of interest" description="Disordered" evidence="2">
    <location>
        <begin position="214"/>
        <end position="276"/>
    </location>
</feature>
<evidence type="ECO:0000313" key="6">
    <source>
        <dbReference type="Proteomes" id="UP000238801"/>
    </source>
</evidence>
<dbReference type="RefSeq" id="WP_106159691.1">
    <property type="nucleotide sequence ID" value="NZ_PVTT01000001.1"/>
</dbReference>
<reference evidence="5 6" key="1">
    <citation type="submission" date="2018-03" db="EMBL/GenBank/DDBJ databases">
        <title>Genomic Encyclopedia of Archaeal and Bacterial Type Strains, Phase II (KMG-II): from individual species to whole genera.</title>
        <authorList>
            <person name="Goeker M."/>
        </authorList>
    </citation>
    <scope>NUCLEOTIDE SEQUENCE [LARGE SCALE GENOMIC DNA]</scope>
    <source>
        <strain evidence="5 6">DSM 29318</strain>
    </source>
</reference>
<keyword evidence="3" id="KW-0732">Signal</keyword>
<dbReference type="Proteomes" id="UP000238801">
    <property type="component" value="Unassembled WGS sequence"/>
</dbReference>
<dbReference type="GO" id="GO:0016020">
    <property type="term" value="C:membrane"/>
    <property type="evidence" value="ECO:0007669"/>
    <property type="project" value="UniProtKB-UniRule"/>
</dbReference>
<feature type="compositionally biased region" description="Polar residues" evidence="2">
    <location>
        <begin position="382"/>
        <end position="396"/>
    </location>
</feature>